<comment type="caution">
    <text evidence="1">The sequence shown here is derived from an EMBL/GenBank/DDBJ whole genome shotgun (WGS) entry which is preliminary data.</text>
</comment>
<evidence type="ECO:0000313" key="1">
    <source>
        <dbReference type="EMBL" id="MEQ2245489.1"/>
    </source>
</evidence>
<accession>A0ABV0UL99</accession>
<dbReference type="Proteomes" id="UP001482620">
    <property type="component" value="Unassembled WGS sequence"/>
</dbReference>
<proteinExistence type="predicted"/>
<protein>
    <submittedName>
        <fullName evidence="1">Uncharacterized protein</fullName>
    </submittedName>
</protein>
<organism evidence="1 2">
    <name type="scientific">Ilyodon furcidens</name>
    <name type="common">goldbreast splitfin</name>
    <dbReference type="NCBI Taxonomy" id="33524"/>
    <lineage>
        <taxon>Eukaryota</taxon>
        <taxon>Metazoa</taxon>
        <taxon>Chordata</taxon>
        <taxon>Craniata</taxon>
        <taxon>Vertebrata</taxon>
        <taxon>Euteleostomi</taxon>
        <taxon>Actinopterygii</taxon>
        <taxon>Neopterygii</taxon>
        <taxon>Teleostei</taxon>
        <taxon>Neoteleostei</taxon>
        <taxon>Acanthomorphata</taxon>
        <taxon>Ovalentaria</taxon>
        <taxon>Atherinomorphae</taxon>
        <taxon>Cyprinodontiformes</taxon>
        <taxon>Goodeidae</taxon>
        <taxon>Ilyodon</taxon>
    </lineage>
</organism>
<keyword evidence="2" id="KW-1185">Reference proteome</keyword>
<dbReference type="EMBL" id="JAHRIQ010073449">
    <property type="protein sequence ID" value="MEQ2245489.1"/>
    <property type="molecule type" value="Genomic_DNA"/>
</dbReference>
<sequence>MVTKSNSCWEEGSVITLFVHLGCSSLSLKELSSSAAASCMGWETLSNSDVIFARVFLSPTNCTGSMGPRGVHLITSHFDCCNAGLDQSSVHQLLVVKNAAGRLLTSTKNMNTYCISNHGFSPLAVLELILRFY</sequence>
<evidence type="ECO:0000313" key="2">
    <source>
        <dbReference type="Proteomes" id="UP001482620"/>
    </source>
</evidence>
<reference evidence="1 2" key="1">
    <citation type="submission" date="2021-06" db="EMBL/GenBank/DDBJ databases">
        <authorList>
            <person name="Palmer J.M."/>
        </authorList>
    </citation>
    <scope>NUCLEOTIDE SEQUENCE [LARGE SCALE GENOMIC DNA]</scope>
    <source>
        <strain evidence="2">if_2019</strain>
        <tissue evidence="1">Muscle</tissue>
    </source>
</reference>
<name>A0ABV0UL99_9TELE</name>
<gene>
    <name evidence="1" type="ORF">ILYODFUR_028611</name>
</gene>